<dbReference type="Proteomes" id="UP000634136">
    <property type="component" value="Unassembled WGS sequence"/>
</dbReference>
<name>A0A834WFJ6_9FABA</name>
<protein>
    <submittedName>
        <fullName evidence="1">Uncharacterized protein</fullName>
    </submittedName>
</protein>
<evidence type="ECO:0000313" key="2">
    <source>
        <dbReference type="Proteomes" id="UP000634136"/>
    </source>
</evidence>
<proteinExistence type="predicted"/>
<keyword evidence="2" id="KW-1185">Reference proteome</keyword>
<sequence length="173" mass="20184">MGEGDRRCVFPLTSLQIGDLQSYLSDISLFLANDSKKLYILVDNRPWLRDLGSRGAHFWQLMVTKRVLLPVKNLRNSLRFSIELHRTLYGFIVFEVVWSSVCGINYLNELQTDTSLYIEARVMQRWEFDSIDQAASCMSTWFSGTISEQQQLKEHLDSTIGSKWEFHLDFYLS</sequence>
<dbReference type="EMBL" id="JAAIUW010000009">
    <property type="protein sequence ID" value="KAF7815269.1"/>
    <property type="molecule type" value="Genomic_DNA"/>
</dbReference>
<dbReference type="PANTHER" id="PTHR34553:SF4">
    <property type="entry name" value="G1_S-SPECIFIC CYCLIN-E PROTEIN"/>
    <property type="match status" value="1"/>
</dbReference>
<dbReference type="AlphaFoldDB" id="A0A834WFJ6"/>
<dbReference type="OrthoDB" id="1732913at2759"/>
<gene>
    <name evidence="1" type="ORF">G2W53_029238</name>
</gene>
<evidence type="ECO:0000313" key="1">
    <source>
        <dbReference type="EMBL" id="KAF7815269.1"/>
    </source>
</evidence>
<reference evidence="1" key="1">
    <citation type="submission" date="2020-09" db="EMBL/GenBank/DDBJ databases">
        <title>Genome-Enabled Discovery of Anthraquinone Biosynthesis in Senna tora.</title>
        <authorList>
            <person name="Kang S.-H."/>
            <person name="Pandey R.P."/>
            <person name="Lee C.-M."/>
            <person name="Sim J.-S."/>
            <person name="Jeong J.-T."/>
            <person name="Choi B.-S."/>
            <person name="Jung M."/>
            <person name="Ginzburg D."/>
            <person name="Zhao K."/>
            <person name="Won S.Y."/>
            <person name="Oh T.-J."/>
            <person name="Yu Y."/>
            <person name="Kim N.-H."/>
            <person name="Lee O.R."/>
            <person name="Lee T.-H."/>
            <person name="Bashyal P."/>
            <person name="Kim T.-S."/>
            <person name="Lee W.-H."/>
            <person name="Kawkins C."/>
            <person name="Kim C.-K."/>
            <person name="Kim J.S."/>
            <person name="Ahn B.O."/>
            <person name="Rhee S.Y."/>
            <person name="Sohng J.K."/>
        </authorList>
    </citation>
    <scope>NUCLEOTIDE SEQUENCE</scope>
    <source>
        <tissue evidence="1">Leaf</tissue>
    </source>
</reference>
<comment type="caution">
    <text evidence="1">The sequence shown here is derived from an EMBL/GenBank/DDBJ whole genome shotgun (WGS) entry which is preliminary data.</text>
</comment>
<organism evidence="1 2">
    <name type="scientific">Senna tora</name>
    <dbReference type="NCBI Taxonomy" id="362788"/>
    <lineage>
        <taxon>Eukaryota</taxon>
        <taxon>Viridiplantae</taxon>
        <taxon>Streptophyta</taxon>
        <taxon>Embryophyta</taxon>
        <taxon>Tracheophyta</taxon>
        <taxon>Spermatophyta</taxon>
        <taxon>Magnoliopsida</taxon>
        <taxon>eudicotyledons</taxon>
        <taxon>Gunneridae</taxon>
        <taxon>Pentapetalae</taxon>
        <taxon>rosids</taxon>
        <taxon>fabids</taxon>
        <taxon>Fabales</taxon>
        <taxon>Fabaceae</taxon>
        <taxon>Caesalpinioideae</taxon>
        <taxon>Cassia clade</taxon>
        <taxon>Senna</taxon>
    </lineage>
</organism>
<accession>A0A834WFJ6</accession>
<dbReference type="PANTHER" id="PTHR34553">
    <property type="entry name" value="OS05G0597400 PROTEIN"/>
    <property type="match status" value="1"/>
</dbReference>